<dbReference type="Gene3D" id="1.10.10.10">
    <property type="entry name" value="Winged helix-like DNA-binding domain superfamily/Winged helix DNA-binding domain"/>
    <property type="match status" value="1"/>
</dbReference>
<evidence type="ECO:0000313" key="4">
    <source>
        <dbReference type="Proteomes" id="UP000678393"/>
    </source>
</evidence>
<dbReference type="OrthoDB" id="524326at2759"/>
<dbReference type="InterPro" id="IPR008936">
    <property type="entry name" value="Rho_GTPase_activation_prot"/>
</dbReference>
<keyword evidence="4" id="KW-1185">Reference proteome</keyword>
<reference evidence="3" key="1">
    <citation type="submission" date="2021-04" db="EMBL/GenBank/DDBJ databases">
        <authorList>
            <consortium name="Molecular Ecology Group"/>
        </authorList>
    </citation>
    <scope>NUCLEOTIDE SEQUENCE</scope>
</reference>
<name>A0A8S3ZAW6_9EUPU</name>
<feature type="region of interest" description="Disordered" evidence="1">
    <location>
        <begin position="126"/>
        <end position="164"/>
    </location>
</feature>
<proteinExistence type="predicted"/>
<feature type="compositionally biased region" description="Polar residues" evidence="1">
    <location>
        <begin position="601"/>
        <end position="616"/>
    </location>
</feature>
<feature type="domain" description="DEP" evidence="2">
    <location>
        <begin position="17"/>
        <end position="109"/>
    </location>
</feature>
<evidence type="ECO:0000256" key="1">
    <source>
        <dbReference type="SAM" id="MobiDB-lite"/>
    </source>
</evidence>
<gene>
    <name evidence="3" type="ORF">CUNI_LOCUS9700</name>
</gene>
<dbReference type="EMBL" id="CAJHNH020001707">
    <property type="protein sequence ID" value="CAG5124142.1"/>
    <property type="molecule type" value="Genomic_DNA"/>
</dbReference>
<feature type="compositionally biased region" description="Basic and acidic residues" evidence="1">
    <location>
        <begin position="141"/>
        <end position="162"/>
    </location>
</feature>
<feature type="region of interest" description="Disordered" evidence="1">
    <location>
        <begin position="676"/>
        <end position="726"/>
    </location>
</feature>
<dbReference type="PANTHER" id="PTHR16206:SF4">
    <property type="entry name" value="PROTEIN LET-99"/>
    <property type="match status" value="1"/>
</dbReference>
<dbReference type="SUPFAM" id="SSF48350">
    <property type="entry name" value="GTPase activation domain, GAP"/>
    <property type="match status" value="1"/>
</dbReference>
<dbReference type="PROSITE" id="PS50186">
    <property type="entry name" value="DEP"/>
    <property type="match status" value="1"/>
</dbReference>
<evidence type="ECO:0000259" key="2">
    <source>
        <dbReference type="PROSITE" id="PS50186"/>
    </source>
</evidence>
<dbReference type="PANTHER" id="PTHR16206">
    <property type="entry name" value="DEP DOMAIN-CONTAINING"/>
    <property type="match status" value="1"/>
</dbReference>
<accession>A0A8S3ZAW6</accession>
<dbReference type="SUPFAM" id="SSF46785">
    <property type="entry name" value="Winged helix' DNA-binding domain"/>
    <property type="match status" value="1"/>
</dbReference>
<dbReference type="SMART" id="SM00049">
    <property type="entry name" value="DEP"/>
    <property type="match status" value="1"/>
</dbReference>
<protein>
    <recommendedName>
        <fullName evidence="2">DEP domain-containing protein</fullName>
    </recommendedName>
</protein>
<sequence>MTDSALLGPYRATRLWNDVVLAFRQYLPCGRHRRYMKTFDNCFSGASATEWLLQYLKTNGNFGLDISREKATSLLNKLYRAGIFEEVRVSKTMHHKQEVRENRLYKFSPISPSKMKITRLPLAPRNDLGINRPLPKFKSSQSKEDTHVPSKQKAESELDVPNRKQSKLIRKISLKRDKKETVDKDDEENYTQCHLVARVLTTKEIKDTWKAAFILRCKQVLGVANLGDVISTDLVDGYNVMHNCIYLNKSGVVTNIDTKEQLPHWVLSAMKCLARWPEPPEPGLPNYPGFEKDVFGVVKDYFLGQDQPLIPYSLYDTVTNVFVMAGNSQLRHSSPRSYNESGIPSTLWSSVSLENIILNLTKKYCLLDNTGNQHGSTRDLQDSTSWFGTREDLRFAEYDNHNSGNCHQSAILHSKRMDMLGQNHTEENAVSVEQSYGLTAQESCKSASISQHNSGSIPLFTTTQSATEASQLSDHWLSGINRKYGSVPNLKVSRYETAFGPDNKTVTRVFYQNGMTTDYGHDEEESSFLKDKNNTDKAKSAVCLYDDRQLEKDSSFTEKPVARSKSFVNVNKCMRSESDEHARVPHKNCYARSLSFNGNNGFGLKQNQNNHSSPGNYNRVESEAERRPCSSSQQSENHDSSYQQAVNLVDIDHIEVASSVQNTSAFVIMSASTAQDKHPSESQTSASHSEVSISQCQSHSSQTRTSVASSSSYPIVNEGIHPSPTKQPAVAYDLERNCGAFSEDHFPSSKATKSPFSLPTLDRCQSQKLLYDHVPSVIGSIYCQDDRSFHQKQETEYSVVLDASKKKSAVSRTNLVSKNSSQSCINLASPHNVLSHNEVQTAIEVANRMTSTPYLPQCDDTTAAKEGFISSLSLSRITPFYSRNSHSHRRDNQHSFISYPQTRLAEDRAKNSLQMITLLLPPANRRKLHFLFKMMMKMTLNPNLCLDPSQTTRSLVIGTFYPAIIRSPERCELDEVVQLQLVSFMLDCYDDIFTPPSGIKTQVSDRLKALQRPQVVYSPKPERTVRFCQQTSVTDFENQRISTSHTALETLLEDIISNQDMNIKEKTKRLKQFQRMYPTIYHKRFPDAESEAKVLMVKVKQPLMTRPLNKLKGLRL</sequence>
<dbReference type="Gene3D" id="1.10.555.10">
    <property type="entry name" value="Rho GTPase activation protein"/>
    <property type="match status" value="1"/>
</dbReference>
<dbReference type="InterPro" id="IPR000591">
    <property type="entry name" value="DEP_dom"/>
</dbReference>
<feature type="compositionally biased region" description="Low complexity" evidence="1">
    <location>
        <begin position="698"/>
        <end position="712"/>
    </location>
</feature>
<organism evidence="3 4">
    <name type="scientific">Candidula unifasciata</name>
    <dbReference type="NCBI Taxonomy" id="100452"/>
    <lineage>
        <taxon>Eukaryota</taxon>
        <taxon>Metazoa</taxon>
        <taxon>Spiralia</taxon>
        <taxon>Lophotrochozoa</taxon>
        <taxon>Mollusca</taxon>
        <taxon>Gastropoda</taxon>
        <taxon>Heterobranchia</taxon>
        <taxon>Euthyneura</taxon>
        <taxon>Panpulmonata</taxon>
        <taxon>Eupulmonata</taxon>
        <taxon>Stylommatophora</taxon>
        <taxon>Helicina</taxon>
        <taxon>Helicoidea</taxon>
        <taxon>Geomitridae</taxon>
        <taxon>Candidula</taxon>
    </lineage>
</organism>
<dbReference type="InterPro" id="IPR036390">
    <property type="entry name" value="WH_DNA-bd_sf"/>
</dbReference>
<dbReference type="InterPro" id="IPR036388">
    <property type="entry name" value="WH-like_DNA-bd_sf"/>
</dbReference>
<evidence type="ECO:0000313" key="3">
    <source>
        <dbReference type="EMBL" id="CAG5124142.1"/>
    </source>
</evidence>
<dbReference type="GO" id="GO:0035556">
    <property type="term" value="P:intracellular signal transduction"/>
    <property type="evidence" value="ECO:0007669"/>
    <property type="project" value="InterPro"/>
</dbReference>
<dbReference type="Pfam" id="PF00610">
    <property type="entry name" value="DEP"/>
    <property type="match status" value="1"/>
</dbReference>
<comment type="caution">
    <text evidence="3">The sequence shown here is derived from an EMBL/GenBank/DDBJ whole genome shotgun (WGS) entry which is preliminary data.</text>
</comment>
<feature type="region of interest" description="Disordered" evidence="1">
    <location>
        <begin position="601"/>
        <end position="641"/>
    </location>
</feature>
<dbReference type="AlphaFoldDB" id="A0A8S3ZAW6"/>
<dbReference type="Proteomes" id="UP000678393">
    <property type="component" value="Unassembled WGS sequence"/>
</dbReference>
<feature type="compositionally biased region" description="Polar residues" evidence="1">
    <location>
        <begin position="681"/>
        <end position="697"/>
    </location>
</feature>